<dbReference type="AlphaFoldDB" id="A0A1B1U4R6"/>
<dbReference type="PANTHER" id="PTHR13891">
    <property type="entry name" value="CYTOCHROME C OXIDASE ASSEMBLY FACTOR 7"/>
    <property type="match status" value="1"/>
</dbReference>
<dbReference type="InterPro" id="IPR006597">
    <property type="entry name" value="Sel1-like"/>
</dbReference>
<dbReference type="Pfam" id="PF08238">
    <property type="entry name" value="Sel1"/>
    <property type="match status" value="2"/>
</dbReference>
<dbReference type="GO" id="GO:0005576">
    <property type="term" value="C:extracellular region"/>
    <property type="evidence" value="ECO:0007669"/>
    <property type="project" value="UniProtKB-SubCell"/>
</dbReference>
<feature type="region of interest" description="Disordered" evidence="10">
    <location>
        <begin position="33"/>
        <end position="62"/>
    </location>
</feature>
<evidence type="ECO:0000256" key="6">
    <source>
        <dbReference type="ARBA" id="ARBA00022803"/>
    </source>
</evidence>
<dbReference type="InterPro" id="IPR040239">
    <property type="entry name" value="HcpB-like"/>
</dbReference>
<evidence type="ECO:0000256" key="4">
    <source>
        <dbReference type="ARBA" id="ARBA00022737"/>
    </source>
</evidence>
<reference evidence="12" key="1">
    <citation type="submission" date="2016-07" db="EMBL/GenBank/DDBJ databases">
        <authorList>
            <person name="Florea S."/>
            <person name="Webb J.S."/>
            <person name="Jaromczyk J."/>
            <person name="Schardl C.L."/>
        </authorList>
    </citation>
    <scope>NUCLEOTIDE SEQUENCE [LARGE SCALE GENOMIC DNA]</scope>
    <source>
        <strain evidence="12">MIT 01-6242</strain>
    </source>
</reference>
<dbReference type="GO" id="GO:0046677">
    <property type="term" value="P:response to antibiotic"/>
    <property type="evidence" value="ECO:0007669"/>
    <property type="project" value="UniProtKB-KW"/>
</dbReference>
<keyword evidence="7" id="KW-1015">Disulfide bond</keyword>
<keyword evidence="4" id="KW-0677">Repeat</keyword>
<dbReference type="Proteomes" id="UP000092884">
    <property type="component" value="Chromosome"/>
</dbReference>
<keyword evidence="8" id="KW-0046">Antibiotic resistance</keyword>
<dbReference type="RefSeq" id="WP_066339080.1">
    <property type="nucleotide sequence ID" value="NZ_CP016503.1"/>
</dbReference>
<evidence type="ECO:0000256" key="3">
    <source>
        <dbReference type="ARBA" id="ARBA00012865"/>
    </source>
</evidence>
<organism evidence="11 12">
    <name type="scientific">Helicobacter enhydrae</name>
    <dbReference type="NCBI Taxonomy" id="222136"/>
    <lineage>
        <taxon>Bacteria</taxon>
        <taxon>Pseudomonadati</taxon>
        <taxon>Campylobacterota</taxon>
        <taxon>Epsilonproteobacteria</taxon>
        <taxon>Campylobacterales</taxon>
        <taxon>Helicobacteraceae</taxon>
        <taxon>Helicobacter</taxon>
    </lineage>
</organism>
<protein>
    <recommendedName>
        <fullName evidence="3 9">Beta-lactamase</fullName>
        <ecNumber evidence="3 9">3.5.2.6</ecNumber>
    </recommendedName>
</protein>
<keyword evidence="6" id="KW-0802">TPR repeat</keyword>
<evidence type="ECO:0000256" key="5">
    <source>
        <dbReference type="ARBA" id="ARBA00022801"/>
    </source>
</evidence>
<evidence type="ECO:0000313" key="11">
    <source>
        <dbReference type="EMBL" id="ANV97685.1"/>
    </source>
</evidence>
<keyword evidence="9" id="KW-0964">Secreted</keyword>
<dbReference type="OrthoDB" id="5329322at2"/>
<evidence type="ECO:0000256" key="9">
    <source>
        <dbReference type="RuleBase" id="RU366075"/>
    </source>
</evidence>
<keyword evidence="12" id="KW-1185">Reference proteome</keyword>
<dbReference type="STRING" id="222136.BBW65_02180"/>
<evidence type="ECO:0000256" key="10">
    <source>
        <dbReference type="SAM" id="MobiDB-lite"/>
    </source>
</evidence>
<evidence type="ECO:0000256" key="8">
    <source>
        <dbReference type="ARBA" id="ARBA00023251"/>
    </source>
</evidence>
<keyword evidence="9" id="KW-0732">Signal</keyword>
<feature type="chain" id="PRO_5023973844" description="Beta-lactamase" evidence="9">
    <location>
        <begin position="20"/>
        <end position="277"/>
    </location>
</feature>
<evidence type="ECO:0000256" key="1">
    <source>
        <dbReference type="ARBA" id="ARBA00001526"/>
    </source>
</evidence>
<dbReference type="SUPFAM" id="SSF81901">
    <property type="entry name" value="HCP-like"/>
    <property type="match status" value="1"/>
</dbReference>
<evidence type="ECO:0000256" key="7">
    <source>
        <dbReference type="ARBA" id="ARBA00023157"/>
    </source>
</evidence>
<dbReference type="SMART" id="SM00671">
    <property type="entry name" value="SEL1"/>
    <property type="match status" value="2"/>
</dbReference>
<name>A0A1B1U4R6_9HELI</name>
<sequence>MKKIALFLWITLLPPILLAQDAPIDVQTLESIQEEQEVSQTQETPQDPPAPQTSTEKPNKYKPSLIDSAEELALKSEQCLKGRVSKSCFEVGYTYYNTPSATKELYEYASSFLLYSCKSELALGCYEVGIMSASGVGLKKNYPYALEVLQRACDNGDLRGCRNLGVMYFHGWGTQQDIYKAIELFHTGCQKKDDRSCESYFMAMGIVFQKAQNLIGAQERFEKACELGNKKGCQKSEAIKQARQELFYENVVESQTLKEITQMSEFPHKRIKNRFYK</sequence>
<dbReference type="KEGG" id="het:BBW65_02180"/>
<dbReference type="GO" id="GO:0008800">
    <property type="term" value="F:beta-lactamase activity"/>
    <property type="evidence" value="ECO:0007669"/>
    <property type="project" value="UniProtKB-UniRule"/>
</dbReference>
<feature type="signal peptide" evidence="9">
    <location>
        <begin position="1"/>
        <end position="19"/>
    </location>
</feature>
<dbReference type="Gene3D" id="1.25.40.10">
    <property type="entry name" value="Tetratricopeptide repeat domain"/>
    <property type="match status" value="1"/>
</dbReference>
<dbReference type="InterPro" id="IPR011990">
    <property type="entry name" value="TPR-like_helical_dom_sf"/>
</dbReference>
<comment type="function">
    <text evidence="9">Hydrolyzes 6-aminopenicillinic acid and 7-aminocephalosporanic acid (ACA) derivatives.</text>
</comment>
<comment type="catalytic activity">
    <reaction evidence="1 9">
        <text>a beta-lactam + H2O = a substituted beta-amino acid</text>
        <dbReference type="Rhea" id="RHEA:20401"/>
        <dbReference type="ChEBI" id="CHEBI:15377"/>
        <dbReference type="ChEBI" id="CHEBI:35627"/>
        <dbReference type="ChEBI" id="CHEBI:140347"/>
        <dbReference type="EC" id="3.5.2.6"/>
    </reaction>
</comment>
<proteinExistence type="inferred from homology"/>
<keyword evidence="5 9" id="KW-0378">Hydrolase</keyword>
<evidence type="ECO:0000313" key="12">
    <source>
        <dbReference type="Proteomes" id="UP000092884"/>
    </source>
</evidence>
<evidence type="ECO:0000256" key="2">
    <source>
        <dbReference type="ARBA" id="ARBA00008486"/>
    </source>
</evidence>
<comment type="subcellular location">
    <subcellularLocation>
        <location evidence="9">Secreted</location>
    </subcellularLocation>
</comment>
<dbReference type="EC" id="3.5.2.6" evidence="3 9"/>
<accession>A0A1B1U4R6</accession>
<dbReference type="PANTHER" id="PTHR13891:SF1">
    <property type="entry name" value="CYTOCHROME C OXIDASE ASSEMBLY FACTOR 7"/>
    <property type="match status" value="1"/>
</dbReference>
<gene>
    <name evidence="11" type="ORF">BBW65_02180</name>
</gene>
<comment type="similarity">
    <text evidence="2 9">Belongs to the hcp beta-lactamase family.</text>
</comment>
<dbReference type="EMBL" id="CP016503">
    <property type="protein sequence ID" value="ANV97685.1"/>
    <property type="molecule type" value="Genomic_DNA"/>
</dbReference>